<keyword evidence="4" id="KW-1185">Reference proteome</keyword>
<accession>A0A974XG44</accession>
<proteinExistence type="predicted"/>
<dbReference type="RefSeq" id="WP_207299010.1">
    <property type="nucleotide sequence ID" value="NZ_CP071444.1"/>
</dbReference>
<evidence type="ECO:0000313" key="3">
    <source>
        <dbReference type="EMBL" id="QSX07668.1"/>
    </source>
</evidence>
<feature type="transmembrane region" description="Helical" evidence="2">
    <location>
        <begin position="12"/>
        <end position="29"/>
    </location>
</feature>
<sequence>MAPIKANSKRLWIMVSILLIAVIILLISFNQCGKNSLVDSEEMAGQQDFRGEIQDIDTLDPGSYAQDRLPDTECSQGAELYIANGPGRPQEGVAEARLIPSSTQSSNITKATFIKPISLIKPIQPIQPIPIDPPSSIIQVLNPESGSTLTVGTNFELRWTIDSGREITVDILFSSDGGSTYQEIAIGIANENSYQLKVPFSPSKNCVFRVNAWVGTALLGYNHSPIFQVVLPTLPTPPKPPAPIPQDPEPLPEKPPITPIEPQVEPEPEPELAKVYPPSSYTEDNNIFIHEDEDATRWFTLQHNITKASRVIWQISRVPFPCGSDANWSETPGLLAWGSLDGNVTEFPIDFNAIMNRFKMEENGQELINQGAAFETIRDLVLLEQVQRELYVRAIVLDEQDQMVGATRSEFQVIYGKPIFEQAAFGASNLTPALLGPKLSIKTTPGFEAGAYKEIPDQGFFIYAAGERDWSFLLEEIPIESVEIDLQVSTVPYKQQSITDFQNPAGLVYRSNASGLSYTTKTRYYPVSFTEFAPPKAELGTDTITYYMRAVCYVPGEGAGTVMPLVSKTHLIHYTGDKDRYLLSLFAFENQPTEEVTVKSYVPITEFWRYYPARWPLENHEEYFEVTRPIQAEEIGFYIKNHVTGDFLFPYPVHMNLYPNTTREEYQTIVDRMLPPGAWFRLTITQSDWDAMWSEFFTLLDQIYASIQQNYNGLKNSMANLIADRFAFLGSTVQGYIRTAVRSLIDYGLVSVGLPPSLPNFAELADAGLDYSVTVTLQEAARSMGIPPEEIPNQVRNEIIDETKAQLKKVATVDHVNPLDVDYLKPAQEAMYRPAWVDVNIRNPHDEWSPSGTLTISYYPVGKPHFKIYRYVSLPIPSLAPNGSTFIRVHLKPDNTDLPVWKDYYWGESGECVLNITATYHVPDVATAAKDQGVTGTSNLNPDAYVYDVDPVFAFSRVNKPADPLSD</sequence>
<keyword evidence="2" id="KW-0812">Transmembrane</keyword>
<evidence type="ECO:0000256" key="1">
    <source>
        <dbReference type="SAM" id="MobiDB-lite"/>
    </source>
</evidence>
<dbReference type="Proteomes" id="UP000663499">
    <property type="component" value="Chromosome"/>
</dbReference>
<dbReference type="KEGG" id="alka:J0B03_07445"/>
<organism evidence="3 4">
    <name type="scientific">Alkalibacter rhizosphaerae</name>
    <dbReference type="NCBI Taxonomy" id="2815577"/>
    <lineage>
        <taxon>Bacteria</taxon>
        <taxon>Bacillati</taxon>
        <taxon>Bacillota</taxon>
        <taxon>Clostridia</taxon>
        <taxon>Eubacteriales</taxon>
        <taxon>Eubacteriaceae</taxon>
        <taxon>Alkalibacter</taxon>
    </lineage>
</organism>
<keyword evidence="2" id="KW-1133">Transmembrane helix</keyword>
<gene>
    <name evidence="3" type="ORF">J0B03_07445</name>
</gene>
<evidence type="ECO:0000256" key="2">
    <source>
        <dbReference type="SAM" id="Phobius"/>
    </source>
</evidence>
<evidence type="ECO:0000313" key="4">
    <source>
        <dbReference type="Proteomes" id="UP000663499"/>
    </source>
</evidence>
<protein>
    <submittedName>
        <fullName evidence="3">Uncharacterized protein</fullName>
    </submittedName>
</protein>
<reference evidence="3" key="1">
    <citation type="submission" date="2021-03" db="EMBL/GenBank/DDBJ databases">
        <title>Alkalibacter marinus sp. nov., isolated from tidal flat sediment.</title>
        <authorList>
            <person name="Namirimu T."/>
            <person name="Yang J.-A."/>
            <person name="Yang S.-H."/>
            <person name="Kim Y.-J."/>
            <person name="Kwon K.K."/>
        </authorList>
    </citation>
    <scope>NUCLEOTIDE SEQUENCE</scope>
    <source>
        <strain evidence="3">ES005</strain>
    </source>
</reference>
<feature type="compositionally biased region" description="Pro residues" evidence="1">
    <location>
        <begin position="237"/>
        <end position="259"/>
    </location>
</feature>
<name>A0A974XG44_9FIRM</name>
<dbReference type="EMBL" id="CP071444">
    <property type="protein sequence ID" value="QSX07668.1"/>
    <property type="molecule type" value="Genomic_DNA"/>
</dbReference>
<dbReference type="AlphaFoldDB" id="A0A974XG44"/>
<feature type="region of interest" description="Disordered" evidence="1">
    <location>
        <begin position="237"/>
        <end position="277"/>
    </location>
</feature>
<keyword evidence="2" id="KW-0472">Membrane</keyword>